<evidence type="ECO:0008006" key="3">
    <source>
        <dbReference type="Google" id="ProtNLM"/>
    </source>
</evidence>
<gene>
    <name evidence="1" type="ORF">NCGR_LOCUS32171</name>
</gene>
<organism evidence="1 2">
    <name type="scientific">Miscanthus lutarioriparius</name>
    <dbReference type="NCBI Taxonomy" id="422564"/>
    <lineage>
        <taxon>Eukaryota</taxon>
        <taxon>Viridiplantae</taxon>
        <taxon>Streptophyta</taxon>
        <taxon>Embryophyta</taxon>
        <taxon>Tracheophyta</taxon>
        <taxon>Spermatophyta</taxon>
        <taxon>Magnoliopsida</taxon>
        <taxon>Liliopsida</taxon>
        <taxon>Poales</taxon>
        <taxon>Poaceae</taxon>
        <taxon>PACMAD clade</taxon>
        <taxon>Panicoideae</taxon>
        <taxon>Andropogonodae</taxon>
        <taxon>Andropogoneae</taxon>
        <taxon>Saccharinae</taxon>
        <taxon>Miscanthus</taxon>
    </lineage>
</organism>
<protein>
    <recommendedName>
        <fullName evidence="3">FBD domain-containing protein</fullName>
    </recommendedName>
</protein>
<keyword evidence="2" id="KW-1185">Reference proteome</keyword>
<comment type="caution">
    <text evidence="1">The sequence shown here is derived from an EMBL/GenBank/DDBJ whole genome shotgun (WGS) entry which is preliminary data.</text>
</comment>
<accession>A0A811PVL5</accession>
<dbReference type="EMBL" id="CAJGYO010000007">
    <property type="protein sequence ID" value="CAD6248003.1"/>
    <property type="molecule type" value="Genomic_DNA"/>
</dbReference>
<reference evidence="1" key="1">
    <citation type="submission" date="2020-10" db="EMBL/GenBank/DDBJ databases">
        <authorList>
            <person name="Han B."/>
            <person name="Lu T."/>
            <person name="Zhao Q."/>
            <person name="Huang X."/>
            <person name="Zhao Y."/>
        </authorList>
    </citation>
    <scope>NUCLEOTIDE SEQUENCE</scope>
</reference>
<sequence length="436" mass="48698">MPELVLCGSPPPATPPSAHLDSIDAALNTYAAPTLRSLKIDVSGVDRCDVPAYRISLWLRFASQRIAGKLRLRIDLKEDARRYRDMKEELALPICDRATEIHLRFLPEVFLRPPPTGSFSALTDLMISCGQMDGGELERAVSSPQCPRLRKLYIYVPNLVPVCDVSICSESLECLDYNAMKTGKLEVNAPMLQEISVSHAAEACIIAPKLEMVRWSGEYNPGLHQFAVSGRHLQSLYIMHSSFLGMLISSTQLMKRYDSAKELIVSHGLYQEIVGYVTFLMEMDKLPICESLIILLLANHHALAAMMFHLLRRCSCIRKLKLFLDQFSPPKKTSCSVSGCPCLLPENYRLDGITFDSLEEIGIKFFTGSGELEQFMKLLLSKCNTATLKRVDITVPLAPVSSEIMEAVERIRSVCHPNSKTQFNVHAREAVKPLAP</sequence>
<name>A0A811PVL5_9POAL</name>
<dbReference type="InterPro" id="IPR055312">
    <property type="entry name" value="FBL15-like"/>
</dbReference>
<evidence type="ECO:0000313" key="1">
    <source>
        <dbReference type="EMBL" id="CAD6248003.1"/>
    </source>
</evidence>
<dbReference type="PANTHER" id="PTHR34709">
    <property type="entry name" value="OS10G0396666 PROTEIN"/>
    <property type="match status" value="1"/>
</dbReference>
<dbReference type="OrthoDB" id="676359at2759"/>
<proteinExistence type="predicted"/>
<dbReference type="PANTHER" id="PTHR34709:SF72">
    <property type="entry name" value="OS07G0130000 PROTEIN"/>
    <property type="match status" value="1"/>
</dbReference>
<dbReference type="AlphaFoldDB" id="A0A811PVL5"/>
<evidence type="ECO:0000313" key="2">
    <source>
        <dbReference type="Proteomes" id="UP000604825"/>
    </source>
</evidence>
<dbReference type="Proteomes" id="UP000604825">
    <property type="component" value="Unassembled WGS sequence"/>
</dbReference>